<name>A0AAD7N5V3_9AGAR</name>
<evidence type="ECO:0000313" key="1">
    <source>
        <dbReference type="EMBL" id="KAJ7746878.1"/>
    </source>
</evidence>
<dbReference type="EMBL" id="JARJLG010000096">
    <property type="protein sequence ID" value="KAJ7746878.1"/>
    <property type="molecule type" value="Genomic_DNA"/>
</dbReference>
<proteinExistence type="predicted"/>
<evidence type="ECO:0000313" key="2">
    <source>
        <dbReference type="Proteomes" id="UP001215280"/>
    </source>
</evidence>
<gene>
    <name evidence="1" type="ORF">DFH07DRAFT_776174</name>
</gene>
<sequence>MPQRSMPAALAPCVWSLPARLTARPLSQPCGFALTTPHLRSRCPIPYLSTLHLLSPSRPPPCCMFTAKGDRPSLLENHPDVPDIPDPGMSEQLQVAHIISQLLTSSISGLTDAAKIKDAQGIAIPHTYEIIDSAPWRCRDLLLRVIFNQTSRFEGETVEPPSPVLLALHAACPRIAHMCGAADISERFDKDLDPHPVLSMGVRDMSYNSQAAHVLSHALHAVSFMTPVDVL</sequence>
<protein>
    <submittedName>
        <fullName evidence="1">Uncharacterized protein</fullName>
    </submittedName>
</protein>
<accession>A0AAD7N5V3</accession>
<comment type="caution">
    <text evidence="1">The sequence shown here is derived from an EMBL/GenBank/DDBJ whole genome shotgun (WGS) entry which is preliminary data.</text>
</comment>
<dbReference type="AlphaFoldDB" id="A0AAD7N5V3"/>
<keyword evidence="2" id="KW-1185">Reference proteome</keyword>
<reference evidence="1" key="1">
    <citation type="submission" date="2023-03" db="EMBL/GenBank/DDBJ databases">
        <title>Massive genome expansion in bonnet fungi (Mycena s.s.) driven by repeated elements and novel gene families across ecological guilds.</title>
        <authorList>
            <consortium name="Lawrence Berkeley National Laboratory"/>
            <person name="Harder C.B."/>
            <person name="Miyauchi S."/>
            <person name="Viragh M."/>
            <person name="Kuo A."/>
            <person name="Thoen E."/>
            <person name="Andreopoulos B."/>
            <person name="Lu D."/>
            <person name="Skrede I."/>
            <person name="Drula E."/>
            <person name="Henrissat B."/>
            <person name="Morin E."/>
            <person name="Kohler A."/>
            <person name="Barry K."/>
            <person name="LaButti K."/>
            <person name="Morin E."/>
            <person name="Salamov A."/>
            <person name="Lipzen A."/>
            <person name="Mereny Z."/>
            <person name="Hegedus B."/>
            <person name="Baldrian P."/>
            <person name="Stursova M."/>
            <person name="Weitz H."/>
            <person name="Taylor A."/>
            <person name="Grigoriev I.V."/>
            <person name="Nagy L.G."/>
            <person name="Martin F."/>
            <person name="Kauserud H."/>
        </authorList>
    </citation>
    <scope>NUCLEOTIDE SEQUENCE</scope>
    <source>
        <strain evidence="1">CBHHK188m</strain>
    </source>
</reference>
<dbReference type="Proteomes" id="UP001215280">
    <property type="component" value="Unassembled WGS sequence"/>
</dbReference>
<organism evidence="1 2">
    <name type="scientific">Mycena maculata</name>
    <dbReference type="NCBI Taxonomy" id="230809"/>
    <lineage>
        <taxon>Eukaryota</taxon>
        <taxon>Fungi</taxon>
        <taxon>Dikarya</taxon>
        <taxon>Basidiomycota</taxon>
        <taxon>Agaricomycotina</taxon>
        <taxon>Agaricomycetes</taxon>
        <taxon>Agaricomycetidae</taxon>
        <taxon>Agaricales</taxon>
        <taxon>Marasmiineae</taxon>
        <taxon>Mycenaceae</taxon>
        <taxon>Mycena</taxon>
    </lineage>
</organism>